<protein>
    <submittedName>
        <fullName evidence="1">Uncharacterized protein</fullName>
    </submittedName>
</protein>
<reference evidence="1" key="1">
    <citation type="submission" date="2019-12" db="EMBL/GenBank/DDBJ databases">
        <title>Genome sequencing and annotation of Brassica cretica.</title>
        <authorList>
            <person name="Studholme D.J."/>
            <person name="Sarris P.F."/>
        </authorList>
    </citation>
    <scope>NUCLEOTIDE SEQUENCE</scope>
    <source>
        <strain evidence="1">PFS-102/07</strain>
        <tissue evidence="1">Leaf</tissue>
    </source>
</reference>
<dbReference type="EMBL" id="QGKY02001015">
    <property type="protein sequence ID" value="KAF2571378.1"/>
    <property type="molecule type" value="Genomic_DNA"/>
</dbReference>
<sequence length="164" mass="17670">MDILGYRIMFVTWKVYSQPVVTLSDLAEEAGGADFAGAALSVEGEIVALASTEFLVVSRIASSFSVTRLDLMGEISPSSSSRVGVLAGSVTEMTFAEFTVFTVLGSSDPVTGTEAFQLKTKLHPFHRREAWVEMPFSGAFSFPSVWVRAQQRTMSADAANDDGK</sequence>
<accession>A0A8S9IND3</accession>
<proteinExistence type="predicted"/>
<gene>
    <name evidence="1" type="ORF">F2Q70_00001767</name>
</gene>
<evidence type="ECO:0000313" key="1">
    <source>
        <dbReference type="EMBL" id="KAF2571378.1"/>
    </source>
</evidence>
<comment type="caution">
    <text evidence="1">The sequence shown here is derived from an EMBL/GenBank/DDBJ whole genome shotgun (WGS) entry which is preliminary data.</text>
</comment>
<name>A0A8S9IND3_BRACR</name>
<dbReference type="AlphaFoldDB" id="A0A8S9IND3"/>
<organism evidence="1">
    <name type="scientific">Brassica cretica</name>
    <name type="common">Mustard</name>
    <dbReference type="NCBI Taxonomy" id="69181"/>
    <lineage>
        <taxon>Eukaryota</taxon>
        <taxon>Viridiplantae</taxon>
        <taxon>Streptophyta</taxon>
        <taxon>Embryophyta</taxon>
        <taxon>Tracheophyta</taxon>
        <taxon>Spermatophyta</taxon>
        <taxon>Magnoliopsida</taxon>
        <taxon>eudicotyledons</taxon>
        <taxon>Gunneridae</taxon>
        <taxon>Pentapetalae</taxon>
        <taxon>rosids</taxon>
        <taxon>malvids</taxon>
        <taxon>Brassicales</taxon>
        <taxon>Brassicaceae</taxon>
        <taxon>Brassiceae</taxon>
        <taxon>Brassica</taxon>
    </lineage>
</organism>